<evidence type="ECO:0000313" key="1">
    <source>
        <dbReference type="EMBL" id="MBA0660592.1"/>
    </source>
</evidence>
<reference evidence="1 2" key="1">
    <citation type="journal article" date="2019" name="Genome Biol. Evol.">
        <title>Insights into the evolution of the New World diploid cottons (Gossypium, subgenus Houzingenia) based on genome sequencing.</title>
        <authorList>
            <person name="Grover C.E."/>
            <person name="Arick M.A. 2nd"/>
            <person name="Thrash A."/>
            <person name="Conover J.L."/>
            <person name="Sanders W.S."/>
            <person name="Peterson D.G."/>
            <person name="Frelichowski J.E."/>
            <person name="Scheffler J.A."/>
            <person name="Scheffler B.E."/>
            <person name="Wendel J.F."/>
        </authorList>
    </citation>
    <scope>NUCLEOTIDE SEQUENCE [LARGE SCALE GENOMIC DNA]</scope>
    <source>
        <strain evidence="1">57</strain>
        <tissue evidence="1">Leaf</tissue>
    </source>
</reference>
<keyword evidence="2" id="KW-1185">Reference proteome</keyword>
<evidence type="ECO:0000313" key="2">
    <source>
        <dbReference type="Proteomes" id="UP000593573"/>
    </source>
</evidence>
<proteinExistence type="predicted"/>
<comment type="caution">
    <text evidence="1">The sequence shown here is derived from an EMBL/GenBank/DDBJ whole genome shotgun (WGS) entry which is preliminary data.</text>
</comment>
<organism evidence="1 2">
    <name type="scientific">Gossypium klotzschianum</name>
    <dbReference type="NCBI Taxonomy" id="34286"/>
    <lineage>
        <taxon>Eukaryota</taxon>
        <taxon>Viridiplantae</taxon>
        <taxon>Streptophyta</taxon>
        <taxon>Embryophyta</taxon>
        <taxon>Tracheophyta</taxon>
        <taxon>Spermatophyta</taxon>
        <taxon>Magnoliopsida</taxon>
        <taxon>eudicotyledons</taxon>
        <taxon>Gunneridae</taxon>
        <taxon>Pentapetalae</taxon>
        <taxon>rosids</taxon>
        <taxon>malvids</taxon>
        <taxon>Malvales</taxon>
        <taxon>Malvaceae</taxon>
        <taxon>Malvoideae</taxon>
        <taxon>Gossypium</taxon>
    </lineage>
</organism>
<accession>A0A7J8VDE7</accession>
<dbReference type="AlphaFoldDB" id="A0A7J8VDE7"/>
<dbReference type="EMBL" id="JABFAB010000009">
    <property type="protein sequence ID" value="MBA0660592.1"/>
    <property type="molecule type" value="Genomic_DNA"/>
</dbReference>
<name>A0A7J8VDE7_9ROSI</name>
<gene>
    <name evidence="1" type="ORF">Goklo_012584</name>
</gene>
<dbReference type="OrthoDB" id="618098at2759"/>
<protein>
    <submittedName>
        <fullName evidence="1">Uncharacterized protein</fullName>
    </submittedName>
</protein>
<dbReference type="Proteomes" id="UP000593573">
    <property type="component" value="Unassembled WGS sequence"/>
</dbReference>
<sequence>MSIDSLLLLKMLCGTLIKKVSQFKHLSFPYYDQLTAIYAKDRAIGKYAKTTTDIIEE</sequence>